<reference evidence="3" key="1">
    <citation type="submission" date="2021-02" db="EMBL/GenBank/DDBJ databases">
        <authorList>
            <person name="Nowell W R."/>
        </authorList>
    </citation>
    <scope>NUCLEOTIDE SEQUENCE</scope>
</reference>
<dbReference type="GO" id="GO:0016592">
    <property type="term" value="C:mediator complex"/>
    <property type="evidence" value="ECO:0007669"/>
    <property type="project" value="TreeGrafter"/>
</dbReference>
<dbReference type="AlphaFoldDB" id="A0A819XIT6"/>
<dbReference type="EMBL" id="CAJOBF010004536">
    <property type="protein sequence ID" value="CAF4142748.1"/>
    <property type="molecule type" value="Genomic_DNA"/>
</dbReference>
<dbReference type="PANTHER" id="PTHR46007:SF8">
    <property type="entry name" value="C2H2-TYPE DOMAIN-CONTAINING PROTEIN"/>
    <property type="match status" value="1"/>
</dbReference>
<dbReference type="Proteomes" id="UP000663842">
    <property type="component" value="Unassembled WGS sequence"/>
</dbReference>
<comment type="caution">
    <text evidence="3">The sequence shown here is derived from an EMBL/GenBank/DDBJ whole genome shotgun (WGS) entry which is preliminary data.</text>
</comment>
<name>A0A819XIT6_9BILA</name>
<feature type="coiled-coil region" evidence="1">
    <location>
        <begin position="286"/>
        <end position="320"/>
    </location>
</feature>
<organism evidence="3 4">
    <name type="scientific">Rotaria magnacalcarata</name>
    <dbReference type="NCBI Taxonomy" id="392030"/>
    <lineage>
        <taxon>Eukaryota</taxon>
        <taxon>Metazoa</taxon>
        <taxon>Spiralia</taxon>
        <taxon>Gnathifera</taxon>
        <taxon>Rotifera</taxon>
        <taxon>Eurotatoria</taxon>
        <taxon>Bdelloidea</taxon>
        <taxon>Philodinida</taxon>
        <taxon>Philodinidae</taxon>
        <taxon>Rotaria</taxon>
    </lineage>
</organism>
<feature type="compositionally biased region" description="Polar residues" evidence="2">
    <location>
        <begin position="77"/>
        <end position="90"/>
    </location>
</feature>
<accession>A0A819XIT6</accession>
<proteinExistence type="predicted"/>
<evidence type="ECO:0000313" key="4">
    <source>
        <dbReference type="Proteomes" id="UP000663842"/>
    </source>
</evidence>
<feature type="region of interest" description="Disordered" evidence="2">
    <location>
        <begin position="77"/>
        <end position="128"/>
    </location>
</feature>
<feature type="region of interest" description="Disordered" evidence="2">
    <location>
        <begin position="227"/>
        <end position="261"/>
    </location>
</feature>
<dbReference type="PANTHER" id="PTHR46007">
    <property type="entry name" value="MEDIATOR OF RNA POLYMERASE II TRANSCRIPTION SUBUNIT 12"/>
    <property type="match status" value="1"/>
</dbReference>
<protein>
    <submittedName>
        <fullName evidence="3">Uncharacterized protein</fullName>
    </submittedName>
</protein>
<gene>
    <name evidence="3" type="ORF">UXM345_LOCUS24664</name>
</gene>
<sequence length="438" mass="50094">MAATSSSYYRIRIEGGIGDSIQGDVAIDDLSVYMDRLTTAPNTSQTFTTTTAECAEHFCYNDDVCKLSSKQNDWNQQQNGRYLNGDTSLHSVHGELHAGPHSIPAHTDNGMDPSQLNTNNNNNDDSGAFVAAGTAGQQGFDVRTLGLSEQELKETGLHPSLMQNGRQLPLDQYKINYDPNPIIIRKQIPIEMPTYKQQVIVRYLRPPTPPSPGPLIIKEVREPQPAAAPPLVIRTRAPREKTPPPIVIREAPPQIPHIDTNPQYVTRVIRNNEPSYSSSLSQQQQYQQQQRQQYQQQQQYEQQQQQYQQQQYQQQQYQQQQYQQQQQQQYQQQQYQQRQQYQQQQQQQQYDSYENAPVNYDQFNGIQNGNQFANGNQFVNESQHTNGNQYSNGVNNFGEQQNPAWITELVSDNGATSVAPPHLLDDIYRAINNQLPRV</sequence>
<dbReference type="GO" id="GO:0045944">
    <property type="term" value="P:positive regulation of transcription by RNA polymerase II"/>
    <property type="evidence" value="ECO:0007669"/>
    <property type="project" value="TreeGrafter"/>
</dbReference>
<evidence type="ECO:0000313" key="3">
    <source>
        <dbReference type="EMBL" id="CAF4142748.1"/>
    </source>
</evidence>
<dbReference type="GO" id="GO:0003713">
    <property type="term" value="F:transcription coactivator activity"/>
    <property type="evidence" value="ECO:0007669"/>
    <property type="project" value="TreeGrafter"/>
</dbReference>
<evidence type="ECO:0000256" key="2">
    <source>
        <dbReference type="SAM" id="MobiDB-lite"/>
    </source>
</evidence>
<evidence type="ECO:0000256" key="1">
    <source>
        <dbReference type="SAM" id="Coils"/>
    </source>
</evidence>
<dbReference type="InterPro" id="IPR051647">
    <property type="entry name" value="Mediator_comp_sub12"/>
</dbReference>
<keyword evidence="1" id="KW-0175">Coiled coil</keyword>